<feature type="non-terminal residue" evidence="1">
    <location>
        <position position="1"/>
    </location>
</feature>
<protein>
    <submittedName>
        <fullName evidence="1">Uncharacterized protein</fullName>
    </submittedName>
</protein>
<sequence>SDQPNSHGYEIHFDLQNNRGQITNNLHWDNPEVTWQRVSCPGDLASKYSQCECH</sequence>
<comment type="caution">
    <text evidence="1">The sequence shown here is derived from an EMBL/GenBank/DDBJ whole genome shotgun (WGS) entry which is preliminary data.</text>
</comment>
<proteinExistence type="predicted"/>
<dbReference type="SUPFAM" id="SSF50685">
    <property type="entry name" value="Barwin-like endoglucanases"/>
    <property type="match status" value="1"/>
</dbReference>
<gene>
    <name evidence="1" type="ORF">GSLYS_00013466001</name>
</gene>
<dbReference type="AlphaFoldDB" id="A0AAV2HZJ1"/>
<dbReference type="InterPro" id="IPR036908">
    <property type="entry name" value="RlpA-like_sf"/>
</dbReference>
<dbReference type="Gene3D" id="2.40.40.10">
    <property type="entry name" value="RlpA-like domain"/>
    <property type="match status" value="1"/>
</dbReference>
<accession>A0AAV2HZJ1</accession>
<dbReference type="Proteomes" id="UP001497497">
    <property type="component" value="Unassembled WGS sequence"/>
</dbReference>
<evidence type="ECO:0000313" key="1">
    <source>
        <dbReference type="EMBL" id="CAL1539733.1"/>
    </source>
</evidence>
<dbReference type="EMBL" id="CAXITT010000352">
    <property type="protein sequence ID" value="CAL1539733.1"/>
    <property type="molecule type" value="Genomic_DNA"/>
</dbReference>
<reference evidence="1 2" key="1">
    <citation type="submission" date="2024-04" db="EMBL/GenBank/DDBJ databases">
        <authorList>
            <consortium name="Genoscope - CEA"/>
            <person name="William W."/>
        </authorList>
    </citation>
    <scope>NUCLEOTIDE SEQUENCE [LARGE SCALE GENOMIC DNA]</scope>
</reference>
<name>A0AAV2HZJ1_LYMST</name>
<keyword evidence="2" id="KW-1185">Reference proteome</keyword>
<organism evidence="1 2">
    <name type="scientific">Lymnaea stagnalis</name>
    <name type="common">Great pond snail</name>
    <name type="synonym">Helix stagnalis</name>
    <dbReference type="NCBI Taxonomy" id="6523"/>
    <lineage>
        <taxon>Eukaryota</taxon>
        <taxon>Metazoa</taxon>
        <taxon>Spiralia</taxon>
        <taxon>Lophotrochozoa</taxon>
        <taxon>Mollusca</taxon>
        <taxon>Gastropoda</taxon>
        <taxon>Heterobranchia</taxon>
        <taxon>Euthyneura</taxon>
        <taxon>Panpulmonata</taxon>
        <taxon>Hygrophila</taxon>
        <taxon>Lymnaeoidea</taxon>
        <taxon>Lymnaeidae</taxon>
        <taxon>Lymnaea</taxon>
    </lineage>
</organism>
<evidence type="ECO:0000313" key="2">
    <source>
        <dbReference type="Proteomes" id="UP001497497"/>
    </source>
</evidence>